<reference evidence="1 2" key="1">
    <citation type="submission" date="2017-12" db="EMBL/GenBank/DDBJ databases">
        <title>Integrating genomic resources of turbot (Scophthalmus maximus) in depth evaluation of genetic and physical mapping variation across individuals.</title>
        <authorList>
            <person name="Martinez P."/>
        </authorList>
    </citation>
    <scope>NUCLEOTIDE SEQUENCE [LARGE SCALE GENOMIC DNA]</scope>
</reference>
<organism evidence="1 2">
    <name type="scientific">Scophthalmus maximus</name>
    <name type="common">Turbot</name>
    <name type="synonym">Psetta maxima</name>
    <dbReference type="NCBI Taxonomy" id="52904"/>
    <lineage>
        <taxon>Eukaryota</taxon>
        <taxon>Metazoa</taxon>
        <taxon>Chordata</taxon>
        <taxon>Craniata</taxon>
        <taxon>Vertebrata</taxon>
        <taxon>Euteleostomi</taxon>
        <taxon>Actinopterygii</taxon>
        <taxon>Neopterygii</taxon>
        <taxon>Teleostei</taxon>
        <taxon>Neoteleostei</taxon>
        <taxon>Acanthomorphata</taxon>
        <taxon>Carangaria</taxon>
        <taxon>Pleuronectiformes</taxon>
        <taxon>Pleuronectoidei</taxon>
        <taxon>Scophthalmidae</taxon>
        <taxon>Scophthalmus</taxon>
    </lineage>
</organism>
<proteinExistence type="predicted"/>
<evidence type="ECO:0000313" key="1">
    <source>
        <dbReference type="EMBL" id="AWP04157.1"/>
    </source>
</evidence>
<dbReference type="Proteomes" id="UP000246464">
    <property type="component" value="Chromosome 7"/>
</dbReference>
<evidence type="ECO:0000313" key="2">
    <source>
        <dbReference type="Proteomes" id="UP000246464"/>
    </source>
</evidence>
<sequence>MPYFLLQVVASHWYFKCFSLLVKSASSTDKQPDHGNPNSSSLAGDLSAVSPVAHPGSHTVNFVSISHWKYSDVNDSRENLSWELHLMVQMIYVAASEPFVFIDRSCLFFLCQTQKVFLKLWCRLPLRG</sequence>
<accession>A0A2U9BJI0</accession>
<dbReference type="AlphaFoldDB" id="A0A2U9BJI0"/>
<keyword evidence="2" id="KW-1185">Reference proteome</keyword>
<gene>
    <name evidence="1" type="ORF">SMAX5B_006116</name>
</gene>
<dbReference type="EMBL" id="CP026249">
    <property type="protein sequence ID" value="AWP04157.1"/>
    <property type="molecule type" value="Genomic_DNA"/>
</dbReference>
<protein>
    <submittedName>
        <fullName evidence="1">Uncharacterized protein</fullName>
    </submittedName>
</protein>
<name>A0A2U9BJI0_SCOMX</name>